<keyword evidence="2" id="KW-0067">ATP-binding</keyword>
<dbReference type="Pfam" id="PF00196">
    <property type="entry name" value="GerE"/>
    <property type="match status" value="1"/>
</dbReference>
<dbReference type="InterPro" id="IPR000792">
    <property type="entry name" value="Tscrpt_reg_LuxR_C"/>
</dbReference>
<feature type="domain" description="HTH luxR-type" evidence="3">
    <location>
        <begin position="850"/>
        <end position="915"/>
    </location>
</feature>
<dbReference type="GO" id="GO:0005737">
    <property type="term" value="C:cytoplasm"/>
    <property type="evidence" value="ECO:0007669"/>
    <property type="project" value="TreeGrafter"/>
</dbReference>
<dbReference type="EMBL" id="VIFX01000008">
    <property type="protein sequence ID" value="TQR87068.1"/>
    <property type="molecule type" value="Genomic_DNA"/>
</dbReference>
<dbReference type="PANTHER" id="PTHR16305">
    <property type="entry name" value="TESTICULAR SOLUBLE ADENYLYL CYCLASE"/>
    <property type="match status" value="1"/>
</dbReference>
<sequence length="919" mass="98349">MAQTVLRGRSEAMSRALTALRRASSTGQGALIVISGEPGIGKSAVMREIVEQASRSGFAVGSGKAEQGDQIAPGAPLLVALRSGRQPLLPGEAFSSLAPLYDKPLWLVDRISSLLDEIALSAPVLIAVDDVQWADRLTRFALRVLPSRLAGSPVVWVLTSRWAPTGPVQEVIAGTDDVTAITRISLGPLGPDDIESLASDRLGAEPSDHVKKLLNGVGGNPFWAVQVLDGLARRRERGQGVGDLAAELSTGVRERMGELSEQAAALVRLTAVWGRSLDASDAGRLLGNLSEGRVGSLVREGVDDGLLGTADDDVFLPHDLVGDAVYADIAPGDRRALHRACARYLIGEGRPALAAATHYRASAVQNDEEAILALERAASECLVSMPGQAAELAQQAFELTSRSHPLWLVTGTRTVETLVNVGREGQALTIADRLVDVAAEPDALARIEIQACRALWCLGDCVQMERRAGAALARAGISVTLRAQLSAARALAASRTESAPQAESMANAALAEGRRVGDEYSQRLAVIALIEAARNEGRHRLALDRFADLRRLSDTAYEAEEIRTLQHLDAYDDAEALLAKIREAHDDVDKLLPPMLYAQMWQDHNLARFDAAEAGARTLLRLADETENHGYRLNARMVLAAVASYRGEIARATELLVPVENDCRLSDGDRSPRARLMRGWVKASAGDMAGAMAVLGPLLERAEDVRDPWPWTPPWMRILADIGLAAGNRELAGVASRLADAVALRNPGVPSLDGVALHVRGLLADDPEVLASAVGALRESPRPMLLADSLKDFGSVLLRRGRSAEAVDALVEAAEIYQRVGATAASRTISNLLRSQGIRGSRISHPAPRPNTGWASLTPTELRVVELISTGYTNRSAAEALSVSTNTVNTHLRAVFRKLGVKSRVQLTIAWRSRSTDEV</sequence>
<dbReference type="Proteomes" id="UP000315759">
    <property type="component" value="Unassembled WGS sequence"/>
</dbReference>
<dbReference type="SUPFAM" id="SSF52540">
    <property type="entry name" value="P-loop containing nucleoside triphosphate hydrolases"/>
    <property type="match status" value="1"/>
</dbReference>
<dbReference type="InterPro" id="IPR027417">
    <property type="entry name" value="P-loop_NTPase"/>
</dbReference>
<organism evidence="4 5">
    <name type="scientific">Mycolicibacterium hodleri</name>
    <dbReference type="NCBI Taxonomy" id="49897"/>
    <lineage>
        <taxon>Bacteria</taxon>
        <taxon>Bacillati</taxon>
        <taxon>Actinomycetota</taxon>
        <taxon>Actinomycetes</taxon>
        <taxon>Mycobacteriales</taxon>
        <taxon>Mycobacteriaceae</taxon>
        <taxon>Mycolicibacterium</taxon>
    </lineage>
</organism>
<evidence type="ECO:0000256" key="1">
    <source>
        <dbReference type="ARBA" id="ARBA00022741"/>
    </source>
</evidence>
<dbReference type="Gene3D" id="3.40.50.300">
    <property type="entry name" value="P-loop containing nucleotide triphosphate hydrolases"/>
    <property type="match status" value="1"/>
</dbReference>
<proteinExistence type="predicted"/>
<protein>
    <submittedName>
        <fullName evidence="4">AAA family ATPase</fullName>
    </submittedName>
</protein>
<dbReference type="InterPro" id="IPR016032">
    <property type="entry name" value="Sig_transdc_resp-reg_C-effctor"/>
</dbReference>
<evidence type="ECO:0000259" key="3">
    <source>
        <dbReference type="PROSITE" id="PS50043"/>
    </source>
</evidence>
<accession>A0A544W4A1</accession>
<evidence type="ECO:0000256" key="2">
    <source>
        <dbReference type="ARBA" id="ARBA00022840"/>
    </source>
</evidence>
<dbReference type="Pfam" id="PF13191">
    <property type="entry name" value="AAA_16"/>
    <property type="match status" value="1"/>
</dbReference>
<gene>
    <name evidence="4" type="ORF">D8S82_08395</name>
</gene>
<dbReference type="RefSeq" id="WP_142551640.1">
    <property type="nucleotide sequence ID" value="NZ_VIFX01000008.1"/>
</dbReference>
<name>A0A544W4A1_9MYCO</name>
<comment type="caution">
    <text evidence="4">The sequence shown here is derived from an EMBL/GenBank/DDBJ whole genome shotgun (WGS) entry which is preliminary data.</text>
</comment>
<dbReference type="SMART" id="SM00421">
    <property type="entry name" value="HTH_LUXR"/>
    <property type="match status" value="1"/>
</dbReference>
<dbReference type="PANTHER" id="PTHR16305:SF35">
    <property type="entry name" value="TRANSCRIPTIONAL ACTIVATOR DOMAIN"/>
    <property type="match status" value="1"/>
</dbReference>
<dbReference type="GO" id="GO:0003677">
    <property type="term" value="F:DNA binding"/>
    <property type="evidence" value="ECO:0007669"/>
    <property type="project" value="InterPro"/>
</dbReference>
<dbReference type="SUPFAM" id="SSF46894">
    <property type="entry name" value="C-terminal effector domain of the bipartite response regulators"/>
    <property type="match status" value="1"/>
</dbReference>
<dbReference type="AlphaFoldDB" id="A0A544W4A1"/>
<reference evidence="4 5" key="1">
    <citation type="submission" date="2018-10" db="EMBL/GenBank/DDBJ databases">
        <title>Draft genome of Mycobacterium hodleri strain B.</title>
        <authorList>
            <person name="Amande T.J."/>
            <person name="Mcgenity T.J."/>
        </authorList>
    </citation>
    <scope>NUCLEOTIDE SEQUENCE [LARGE SCALE GENOMIC DNA]</scope>
    <source>
        <strain evidence="4 5">B</strain>
    </source>
</reference>
<dbReference type="Gene3D" id="1.10.10.10">
    <property type="entry name" value="Winged helix-like DNA-binding domain superfamily/Winged helix DNA-binding domain"/>
    <property type="match status" value="1"/>
</dbReference>
<dbReference type="GO" id="GO:0006355">
    <property type="term" value="P:regulation of DNA-templated transcription"/>
    <property type="evidence" value="ECO:0007669"/>
    <property type="project" value="InterPro"/>
</dbReference>
<dbReference type="PROSITE" id="PS50043">
    <property type="entry name" value="HTH_LUXR_2"/>
    <property type="match status" value="1"/>
</dbReference>
<dbReference type="InterPro" id="IPR036388">
    <property type="entry name" value="WH-like_DNA-bd_sf"/>
</dbReference>
<keyword evidence="5" id="KW-1185">Reference proteome</keyword>
<dbReference type="InterPro" id="IPR041664">
    <property type="entry name" value="AAA_16"/>
</dbReference>
<dbReference type="PRINTS" id="PR00038">
    <property type="entry name" value="HTHLUXR"/>
</dbReference>
<dbReference type="GO" id="GO:0005524">
    <property type="term" value="F:ATP binding"/>
    <property type="evidence" value="ECO:0007669"/>
    <property type="project" value="UniProtKB-KW"/>
</dbReference>
<dbReference type="GO" id="GO:0004016">
    <property type="term" value="F:adenylate cyclase activity"/>
    <property type="evidence" value="ECO:0007669"/>
    <property type="project" value="TreeGrafter"/>
</dbReference>
<evidence type="ECO:0000313" key="4">
    <source>
        <dbReference type="EMBL" id="TQR87068.1"/>
    </source>
</evidence>
<keyword evidence="1" id="KW-0547">Nucleotide-binding</keyword>
<evidence type="ECO:0000313" key="5">
    <source>
        <dbReference type="Proteomes" id="UP000315759"/>
    </source>
</evidence>
<dbReference type="CDD" id="cd06170">
    <property type="entry name" value="LuxR_C_like"/>
    <property type="match status" value="1"/>
</dbReference>